<organism evidence="11 12">
    <name type="scientific">Cesiribacter andamanensis AMV16</name>
    <dbReference type="NCBI Taxonomy" id="1279009"/>
    <lineage>
        <taxon>Bacteria</taxon>
        <taxon>Pseudomonadati</taxon>
        <taxon>Bacteroidota</taxon>
        <taxon>Cytophagia</taxon>
        <taxon>Cytophagales</taxon>
        <taxon>Cesiribacteraceae</taxon>
        <taxon>Cesiribacter</taxon>
    </lineage>
</organism>
<evidence type="ECO:0000259" key="10">
    <source>
        <dbReference type="Pfam" id="PF01494"/>
    </source>
</evidence>
<comment type="similarity">
    <text evidence="9">Belongs to the aromatic-ring hydroxylase family. KMO subfamily.</text>
</comment>
<comment type="catalytic activity">
    <reaction evidence="8 9">
        <text>L-kynurenine + NADPH + O2 + H(+) = 3-hydroxy-L-kynurenine + NADP(+) + H2O</text>
        <dbReference type="Rhea" id="RHEA:20545"/>
        <dbReference type="ChEBI" id="CHEBI:15377"/>
        <dbReference type="ChEBI" id="CHEBI:15378"/>
        <dbReference type="ChEBI" id="CHEBI:15379"/>
        <dbReference type="ChEBI" id="CHEBI:57783"/>
        <dbReference type="ChEBI" id="CHEBI:57959"/>
        <dbReference type="ChEBI" id="CHEBI:58125"/>
        <dbReference type="ChEBI" id="CHEBI:58349"/>
        <dbReference type="EC" id="1.14.13.9"/>
    </reaction>
</comment>
<dbReference type="InterPro" id="IPR036188">
    <property type="entry name" value="FAD/NAD-bd_sf"/>
</dbReference>
<feature type="domain" description="FAD-binding" evidence="10">
    <location>
        <begin position="4"/>
        <end position="337"/>
    </location>
</feature>
<comment type="caution">
    <text evidence="11">The sequence shown here is derived from an EMBL/GenBank/DDBJ whole genome shotgun (WGS) entry which is preliminary data.</text>
</comment>
<comment type="pathway">
    <text evidence="9">Cofactor biosynthesis; NAD(+) biosynthesis; quinolinate from L-kynurenine: step 1/3.</text>
</comment>
<dbReference type="GO" id="GO:0006569">
    <property type="term" value="P:L-tryptophan catabolic process"/>
    <property type="evidence" value="ECO:0007669"/>
    <property type="project" value="UniProtKB-UniRule"/>
</dbReference>
<evidence type="ECO:0000256" key="9">
    <source>
        <dbReference type="HAMAP-Rule" id="MF_01971"/>
    </source>
</evidence>
<dbReference type="PRINTS" id="PR00420">
    <property type="entry name" value="RNGMNOXGNASE"/>
</dbReference>
<keyword evidence="12" id="KW-1185">Reference proteome</keyword>
<evidence type="ECO:0000256" key="6">
    <source>
        <dbReference type="ARBA" id="ARBA00023002"/>
    </source>
</evidence>
<evidence type="ECO:0000256" key="1">
    <source>
        <dbReference type="ARBA" id="ARBA00001974"/>
    </source>
</evidence>
<dbReference type="Pfam" id="PF01494">
    <property type="entry name" value="FAD_binding_3"/>
    <property type="match status" value="1"/>
</dbReference>
<keyword evidence="4 9" id="KW-0274">FAD</keyword>
<keyword evidence="2 9" id="KW-0285">Flavoprotein</keyword>
<evidence type="ECO:0000256" key="4">
    <source>
        <dbReference type="ARBA" id="ARBA00022827"/>
    </source>
</evidence>
<keyword evidence="5 9" id="KW-0521">NADP</keyword>
<evidence type="ECO:0000256" key="2">
    <source>
        <dbReference type="ARBA" id="ARBA00022630"/>
    </source>
</evidence>
<comment type="function">
    <text evidence="9">Catalyzes the hydroxylation of L-kynurenine (L-Kyn) to form 3-hydroxy-L-kynurenine (L-3OHKyn). Required for synthesis of quinolinic acid.</text>
</comment>
<dbReference type="SUPFAM" id="SSF51905">
    <property type="entry name" value="FAD/NAD(P)-binding domain"/>
    <property type="match status" value="1"/>
</dbReference>
<sequence length="433" mass="49402">MLFLLARKGFSVSLYEQRSDIRKIKIREGRSINLAVSTRGWTALELLGIDELVREHVVPMRGRMVHSPEGDTSFQPYSAEGDAIFSVSRGRLNQLLLDIAEKCGVKLCFSHKCTYVDLKHGIAYFTVAAEELSEVTIEADLIIGADGAFSAVRKAMQRTDRFNFSQYYIDWGYKELTIPPTPSGEWALEPNALHIWPRGNYMLIALPNLDKSFTCTLFLGFEGDPSFEKLSKPEAVHAFFTTTFPDAVPLMPNLQEEFMENPTSSLVSISCYPWTRYNRSALVGDASHAVVPFYGQGMNAGFEDVRVFMELIEQWGADWSKVLPAYEQLRKPDADAIQELAMANFVEMRDSVADEEFVLRKKIEAELHRRYPRHWLPLYSMVTFSNMRYSDAQERGRQQARIMDEVMARPDIAQSWQELDYEALVKGLPELKS</sequence>
<dbReference type="FunFam" id="3.50.50.60:FF:000185">
    <property type="entry name" value="Kynurenine 3-monooxygenase"/>
    <property type="match status" value="1"/>
</dbReference>
<dbReference type="eggNOG" id="COG0654">
    <property type="taxonomic scope" value="Bacteria"/>
</dbReference>
<evidence type="ECO:0000256" key="8">
    <source>
        <dbReference type="ARBA" id="ARBA00047818"/>
    </source>
</evidence>
<keyword evidence="7 9" id="KW-0503">Monooxygenase</keyword>
<keyword evidence="3 9" id="KW-0662">Pyridine nucleotide biosynthesis</keyword>
<dbReference type="EC" id="1.14.13.9" evidence="9"/>
<dbReference type="GO" id="GO:0043420">
    <property type="term" value="P:anthranilate metabolic process"/>
    <property type="evidence" value="ECO:0007669"/>
    <property type="project" value="UniProtKB-UniRule"/>
</dbReference>
<dbReference type="GO" id="GO:0070189">
    <property type="term" value="P:kynurenine metabolic process"/>
    <property type="evidence" value="ECO:0007669"/>
    <property type="project" value="TreeGrafter"/>
</dbReference>
<dbReference type="PANTHER" id="PTHR46028:SF2">
    <property type="entry name" value="KYNURENINE 3-MONOOXYGENASE"/>
    <property type="match status" value="1"/>
</dbReference>
<dbReference type="Proteomes" id="UP000011910">
    <property type="component" value="Unassembled WGS sequence"/>
</dbReference>
<dbReference type="GO" id="GO:0019805">
    <property type="term" value="P:quinolinate biosynthetic process"/>
    <property type="evidence" value="ECO:0007669"/>
    <property type="project" value="UniProtKB-UniRule"/>
</dbReference>
<dbReference type="UniPathway" id="UPA00253">
    <property type="reaction ID" value="UER00328"/>
</dbReference>
<dbReference type="HAMAP" id="MF_01971">
    <property type="entry name" value="Kynurenine_monooxygenase"/>
    <property type="match status" value="1"/>
</dbReference>
<dbReference type="InterPro" id="IPR027545">
    <property type="entry name" value="Kynurenine_monooxygenase"/>
</dbReference>
<name>M7NGA3_9BACT</name>
<protein>
    <recommendedName>
        <fullName evidence="9">Kynurenine 3-monooxygenase</fullName>
        <ecNumber evidence="9">1.14.13.9</ecNumber>
    </recommendedName>
    <alternativeName>
        <fullName evidence="9">Kynurenine 3-hydroxylase</fullName>
    </alternativeName>
</protein>
<proteinExistence type="inferred from homology"/>
<evidence type="ECO:0000313" key="11">
    <source>
        <dbReference type="EMBL" id="EMR00845.1"/>
    </source>
</evidence>
<dbReference type="GO" id="GO:0004502">
    <property type="term" value="F:kynurenine 3-monooxygenase activity"/>
    <property type="evidence" value="ECO:0007669"/>
    <property type="project" value="UniProtKB-UniRule"/>
</dbReference>
<comment type="cofactor">
    <cofactor evidence="1 9">
        <name>FAD</name>
        <dbReference type="ChEBI" id="CHEBI:57692"/>
    </cofactor>
</comment>
<dbReference type="InterPro" id="IPR002938">
    <property type="entry name" value="FAD-bd"/>
</dbReference>
<dbReference type="GO" id="GO:0009435">
    <property type="term" value="P:NAD+ biosynthetic process"/>
    <property type="evidence" value="ECO:0007669"/>
    <property type="project" value="UniProtKB-UniPathway"/>
</dbReference>
<dbReference type="EMBL" id="AODQ01000178">
    <property type="protein sequence ID" value="EMR00845.1"/>
    <property type="molecule type" value="Genomic_DNA"/>
</dbReference>
<dbReference type="AlphaFoldDB" id="M7NGA3"/>
<accession>M7NGA3</accession>
<gene>
    <name evidence="9 11" type="primary">kmo</name>
    <name evidence="11" type="ORF">ADICEAN_04031</name>
</gene>
<reference evidence="11 12" key="1">
    <citation type="journal article" date="2013" name="Genome Announc.">
        <title>Draft Genome Sequence of Cesiribacter andamanensis Strain AMV16T, Isolated from a Soil Sample from a Mud Volcano in the Andaman Islands, India.</title>
        <authorList>
            <person name="Shivaji S."/>
            <person name="Ara S."/>
            <person name="Begum Z."/>
            <person name="Srinivas T.N."/>
            <person name="Singh A."/>
            <person name="Kumar Pinnaka A."/>
        </authorList>
    </citation>
    <scope>NUCLEOTIDE SEQUENCE [LARGE SCALE GENOMIC DNA]</scope>
    <source>
        <strain evidence="11 12">AMV16</strain>
    </source>
</reference>
<evidence type="ECO:0000256" key="3">
    <source>
        <dbReference type="ARBA" id="ARBA00022642"/>
    </source>
</evidence>
<dbReference type="Gene3D" id="3.50.50.60">
    <property type="entry name" value="FAD/NAD(P)-binding domain"/>
    <property type="match status" value="1"/>
</dbReference>
<dbReference type="PANTHER" id="PTHR46028">
    <property type="entry name" value="KYNURENINE 3-MONOOXYGENASE"/>
    <property type="match status" value="1"/>
</dbReference>
<keyword evidence="6 9" id="KW-0560">Oxidoreductase</keyword>
<evidence type="ECO:0000256" key="5">
    <source>
        <dbReference type="ARBA" id="ARBA00022857"/>
    </source>
</evidence>
<evidence type="ECO:0000256" key="7">
    <source>
        <dbReference type="ARBA" id="ARBA00023033"/>
    </source>
</evidence>
<dbReference type="STRING" id="1279009.ADICEAN_04031"/>
<evidence type="ECO:0000313" key="12">
    <source>
        <dbReference type="Proteomes" id="UP000011910"/>
    </source>
</evidence>
<dbReference type="GO" id="GO:0071949">
    <property type="term" value="F:FAD binding"/>
    <property type="evidence" value="ECO:0007669"/>
    <property type="project" value="InterPro"/>
</dbReference>
<dbReference type="PATRIC" id="fig|1279009.4.peg.4063"/>
<dbReference type="RefSeq" id="WP_009197406.1">
    <property type="nucleotide sequence ID" value="NZ_AODQ01000178.1"/>
</dbReference>